<reference evidence="1" key="1">
    <citation type="submission" date="2018-02" db="EMBL/GenBank/DDBJ databases">
        <title>Rhizophora mucronata_Transcriptome.</title>
        <authorList>
            <person name="Meera S.P."/>
            <person name="Sreeshan A."/>
            <person name="Augustine A."/>
        </authorList>
    </citation>
    <scope>NUCLEOTIDE SEQUENCE</scope>
    <source>
        <tissue evidence="1">Leaf</tissue>
    </source>
</reference>
<dbReference type="AlphaFoldDB" id="A0A2P2J6H5"/>
<accession>A0A2P2J6H5</accession>
<dbReference type="EMBL" id="GGEC01008534">
    <property type="protein sequence ID" value="MBW89017.1"/>
    <property type="molecule type" value="Transcribed_RNA"/>
</dbReference>
<organism evidence="1">
    <name type="scientific">Rhizophora mucronata</name>
    <name type="common">Asiatic mangrove</name>
    <dbReference type="NCBI Taxonomy" id="61149"/>
    <lineage>
        <taxon>Eukaryota</taxon>
        <taxon>Viridiplantae</taxon>
        <taxon>Streptophyta</taxon>
        <taxon>Embryophyta</taxon>
        <taxon>Tracheophyta</taxon>
        <taxon>Spermatophyta</taxon>
        <taxon>Magnoliopsida</taxon>
        <taxon>eudicotyledons</taxon>
        <taxon>Gunneridae</taxon>
        <taxon>Pentapetalae</taxon>
        <taxon>rosids</taxon>
        <taxon>fabids</taxon>
        <taxon>Malpighiales</taxon>
        <taxon>Rhizophoraceae</taxon>
        <taxon>Rhizophora</taxon>
    </lineage>
</organism>
<protein>
    <submittedName>
        <fullName evidence="1">Uncharacterized protein</fullName>
    </submittedName>
</protein>
<evidence type="ECO:0000313" key="1">
    <source>
        <dbReference type="EMBL" id="MBW89017.1"/>
    </source>
</evidence>
<proteinExistence type="predicted"/>
<sequence length="43" mass="4875">MSWGVFTYECLLILADEFSGSNQSSISCLVTLGYMFSYFSFKT</sequence>
<name>A0A2P2J6H5_RHIMU</name>